<evidence type="ECO:0000256" key="1">
    <source>
        <dbReference type="ARBA" id="ARBA00022801"/>
    </source>
</evidence>
<accession>A0ABS4G0L6</accession>
<keyword evidence="1 3" id="KW-0378">Hydrolase</keyword>
<dbReference type="EC" id="3.1.5.1" evidence="3"/>
<dbReference type="InterPro" id="IPR051094">
    <property type="entry name" value="Diverse_Catalytic_Enzymes"/>
</dbReference>
<dbReference type="EMBL" id="JAGGKC010000003">
    <property type="protein sequence ID" value="MBP1918093.1"/>
    <property type="molecule type" value="Genomic_DNA"/>
</dbReference>
<evidence type="ECO:0000313" key="4">
    <source>
        <dbReference type="Proteomes" id="UP001519271"/>
    </source>
</evidence>
<dbReference type="CDD" id="cd00077">
    <property type="entry name" value="HDc"/>
    <property type="match status" value="1"/>
</dbReference>
<dbReference type="PANTHER" id="PTHR35795">
    <property type="entry name" value="SLR1885 PROTEIN"/>
    <property type="match status" value="1"/>
</dbReference>
<dbReference type="InterPro" id="IPR003607">
    <property type="entry name" value="HD/PDEase_dom"/>
</dbReference>
<dbReference type="PROSITE" id="PS51831">
    <property type="entry name" value="HD"/>
    <property type="match status" value="1"/>
</dbReference>
<feature type="domain" description="HD" evidence="2">
    <location>
        <begin position="75"/>
        <end position="189"/>
    </location>
</feature>
<reference evidence="3 4" key="1">
    <citation type="submission" date="2021-03" db="EMBL/GenBank/DDBJ databases">
        <title>Genomic Encyclopedia of Type Strains, Phase IV (KMG-IV): sequencing the most valuable type-strain genomes for metagenomic binning, comparative biology and taxonomic classification.</title>
        <authorList>
            <person name="Goeker M."/>
        </authorList>
    </citation>
    <scope>NUCLEOTIDE SEQUENCE [LARGE SCALE GENOMIC DNA]</scope>
    <source>
        <strain evidence="3 4">DSM 6139</strain>
    </source>
</reference>
<keyword evidence="4" id="KW-1185">Reference proteome</keyword>
<dbReference type="Proteomes" id="UP001519271">
    <property type="component" value="Unassembled WGS sequence"/>
</dbReference>
<dbReference type="Pfam" id="PF01966">
    <property type="entry name" value="HD"/>
    <property type="match status" value="1"/>
</dbReference>
<dbReference type="GO" id="GO:0008832">
    <property type="term" value="F:dGTPase activity"/>
    <property type="evidence" value="ECO:0007669"/>
    <property type="project" value="UniProtKB-EC"/>
</dbReference>
<dbReference type="SMART" id="SM00471">
    <property type="entry name" value="HDc"/>
    <property type="match status" value="1"/>
</dbReference>
<protein>
    <submittedName>
        <fullName evidence="3">DGTPase</fullName>
        <ecNumber evidence="3">3.1.5.1</ecNumber>
    </submittedName>
</protein>
<evidence type="ECO:0000313" key="3">
    <source>
        <dbReference type="EMBL" id="MBP1918093.1"/>
    </source>
</evidence>
<evidence type="ECO:0000259" key="2">
    <source>
        <dbReference type="PROSITE" id="PS51831"/>
    </source>
</evidence>
<name>A0ABS4G0L6_9CLOT</name>
<dbReference type="InterPro" id="IPR026875">
    <property type="entry name" value="PHydrolase_assoc_dom"/>
</dbReference>
<dbReference type="Pfam" id="PF13286">
    <property type="entry name" value="HD_assoc"/>
    <property type="match status" value="1"/>
</dbReference>
<dbReference type="SUPFAM" id="SSF109604">
    <property type="entry name" value="HD-domain/PDEase-like"/>
    <property type="match status" value="1"/>
</dbReference>
<dbReference type="NCBIfam" id="NF002329">
    <property type="entry name" value="PRK01286.1-4"/>
    <property type="match status" value="1"/>
</dbReference>
<dbReference type="RefSeq" id="WP_209458337.1">
    <property type="nucleotide sequence ID" value="NZ_JAGGKC010000003.1"/>
</dbReference>
<organism evidence="3 4">
    <name type="scientific">Youngiibacter multivorans</name>
    <dbReference type="NCBI Taxonomy" id="937251"/>
    <lineage>
        <taxon>Bacteria</taxon>
        <taxon>Bacillati</taxon>
        <taxon>Bacillota</taxon>
        <taxon>Clostridia</taxon>
        <taxon>Eubacteriales</taxon>
        <taxon>Clostridiaceae</taxon>
        <taxon>Youngiibacter</taxon>
    </lineage>
</organism>
<gene>
    <name evidence="3" type="ORF">J2Z34_000564</name>
</gene>
<sequence length="341" mass="39289">MNIREMIESNEDKVFIREAFFSRDSRGRERYEEPDTYRTCFMHDRDRIIHSKSFRRLKHKTQVYIRTSGDHYRTRLTHTLEVSQIARTIGRGLSVNEDLIEAITLGHDIGHVAFAHNGEEVLEERLGAFRHNEQSIRVLKKLEKDGLGLNLTWEVLDGVLHHSGFSDATDSASTIEGQIARYSDKIAYVNHDIDDSIRAGILSTDMIPREFTDVLGETHSRRIDTLVRDIVETTNANLADGVRKVSLSGAVGKAMSGLRDFMFRDIYTGEQLRAERDKAKFVLHRLFDHYEEKVEDMPELYRKIAEEEGVTRAVADFLAGMTDDYAIASFHRIYVPKFVFF</sequence>
<dbReference type="PANTHER" id="PTHR35795:SF1">
    <property type="entry name" value="BIS(5'-NUCLEOSYL)-TETRAPHOSPHATASE, SYMMETRICAL"/>
    <property type="match status" value="1"/>
</dbReference>
<dbReference type="Gene3D" id="1.10.3210.10">
    <property type="entry name" value="Hypothetical protein af1432"/>
    <property type="match status" value="1"/>
</dbReference>
<dbReference type="InterPro" id="IPR006674">
    <property type="entry name" value="HD_domain"/>
</dbReference>
<dbReference type="NCBIfam" id="NF002327">
    <property type="entry name" value="PRK01286.1-2"/>
    <property type="match status" value="1"/>
</dbReference>
<proteinExistence type="predicted"/>
<comment type="caution">
    <text evidence="3">The sequence shown here is derived from an EMBL/GenBank/DDBJ whole genome shotgun (WGS) entry which is preliminary data.</text>
</comment>